<dbReference type="Proteomes" id="UP001196509">
    <property type="component" value="Unassembled WGS sequence"/>
</dbReference>
<dbReference type="Pfam" id="PF14316">
    <property type="entry name" value="DUF4381"/>
    <property type="match status" value="1"/>
</dbReference>
<protein>
    <submittedName>
        <fullName evidence="2">DUF4381 domain-containing protein</fullName>
    </submittedName>
</protein>
<organism evidence="2 3">
    <name type="scientific">Flavimaribacter sediminis</name>
    <dbReference type="NCBI Taxonomy" id="2865987"/>
    <lineage>
        <taxon>Bacteria</taxon>
        <taxon>Pseudomonadati</taxon>
        <taxon>Pseudomonadota</taxon>
        <taxon>Alphaproteobacteria</taxon>
        <taxon>Hyphomicrobiales</taxon>
        <taxon>Rhizobiaceae</taxon>
        <taxon>Flavimaribacter</taxon>
    </lineage>
</organism>
<name>A0AAE2ZJL9_9HYPH</name>
<dbReference type="EMBL" id="JAICBX010000002">
    <property type="protein sequence ID" value="MBW8638014.1"/>
    <property type="molecule type" value="Genomic_DNA"/>
</dbReference>
<sequence length="166" mass="18839">MNPTSTQMSPDIVKELEKLKDIRLPAEISWWPLATGWWVLIAFTCALALAAIGYAAWRRRTLQYRALHELGQMRGDAELGREPVRLAERIEILLKRIVLEQDTRRALAASHGETWMQTLIREPGAMPADIARFITEAPYVASATPVDAPRPEALINAAERWIRRNT</sequence>
<reference evidence="2" key="1">
    <citation type="submission" date="2021-08" db="EMBL/GenBank/DDBJ databases">
        <title>Hoeflea bacterium WL0058 sp. nov., isolated from the sediment.</title>
        <authorList>
            <person name="Wang L."/>
            <person name="Zhang D."/>
        </authorList>
    </citation>
    <scope>NUCLEOTIDE SEQUENCE</scope>
    <source>
        <strain evidence="2">WL0058</strain>
    </source>
</reference>
<keyword evidence="1" id="KW-1133">Transmembrane helix</keyword>
<accession>A0AAE2ZJL9</accession>
<evidence type="ECO:0000256" key="1">
    <source>
        <dbReference type="SAM" id="Phobius"/>
    </source>
</evidence>
<keyword evidence="3" id="KW-1185">Reference proteome</keyword>
<dbReference type="AlphaFoldDB" id="A0AAE2ZJL9"/>
<keyword evidence="1" id="KW-0472">Membrane</keyword>
<evidence type="ECO:0000313" key="3">
    <source>
        <dbReference type="Proteomes" id="UP001196509"/>
    </source>
</evidence>
<feature type="transmembrane region" description="Helical" evidence="1">
    <location>
        <begin position="37"/>
        <end position="57"/>
    </location>
</feature>
<proteinExistence type="predicted"/>
<evidence type="ECO:0000313" key="2">
    <source>
        <dbReference type="EMBL" id="MBW8638014.1"/>
    </source>
</evidence>
<keyword evidence="1" id="KW-0812">Transmembrane</keyword>
<dbReference type="InterPro" id="IPR025489">
    <property type="entry name" value="DUF4381"/>
</dbReference>
<dbReference type="RefSeq" id="WP_220228680.1">
    <property type="nucleotide sequence ID" value="NZ_JAICBX010000002.1"/>
</dbReference>
<comment type="caution">
    <text evidence="2">The sequence shown here is derived from an EMBL/GenBank/DDBJ whole genome shotgun (WGS) entry which is preliminary data.</text>
</comment>
<gene>
    <name evidence="2" type="ORF">K1W69_12525</name>
</gene>